<protein>
    <submittedName>
        <fullName evidence="6">MBL fold metallo-hydrolase</fullName>
    </submittedName>
</protein>
<sequence>MSTRRQFLAATAATATLPLIPATGRAGSHEMAKPAALPQALRFPVGDMAITVLSDGAIPIGANALQGVDQAGYDELMQENFRDPATFRAAVNGFLIESGDAKMLVDAGGGGAMGDALGRLQGNLTATGTKPEDISMLLVTHLHPDHVGGAVADGAAVFPNAELVVHEADRAFWSGDAPEGSENFFQLAQGVLGAYGDRLKVINGEDDVASGIAAMPLPGHTPGHTGYTISSGDQSVLIWADIVHVAPVQFARPDVTIGFDVDPEQAAATRARILDRVVADKMMIAGSHIDFPGMGHVIKHQDGYRLVNAAYPYPA</sequence>
<keyword evidence="4" id="KW-0862">Zinc</keyword>
<dbReference type="InterPro" id="IPR051013">
    <property type="entry name" value="MBL_superfamily_lactonases"/>
</dbReference>
<organism evidence="6 7">
    <name type="scientific">Palleronia caenipelagi</name>
    <dbReference type="NCBI Taxonomy" id="2489174"/>
    <lineage>
        <taxon>Bacteria</taxon>
        <taxon>Pseudomonadati</taxon>
        <taxon>Pseudomonadota</taxon>
        <taxon>Alphaproteobacteria</taxon>
        <taxon>Rhodobacterales</taxon>
        <taxon>Roseobacteraceae</taxon>
        <taxon>Palleronia</taxon>
    </lineage>
</organism>
<evidence type="ECO:0000259" key="5">
    <source>
        <dbReference type="SMART" id="SM00849"/>
    </source>
</evidence>
<dbReference type="PROSITE" id="PS51318">
    <property type="entry name" value="TAT"/>
    <property type="match status" value="1"/>
</dbReference>
<comment type="caution">
    <text evidence="6">The sequence shown here is derived from an EMBL/GenBank/DDBJ whole genome shotgun (WGS) entry which is preliminary data.</text>
</comment>
<dbReference type="EMBL" id="VFSV01000007">
    <property type="protein sequence ID" value="TRD22216.1"/>
    <property type="molecule type" value="Genomic_DNA"/>
</dbReference>
<keyword evidence="7" id="KW-1185">Reference proteome</keyword>
<dbReference type="CDD" id="cd07720">
    <property type="entry name" value="OPHC2-like_MBL-fold"/>
    <property type="match status" value="1"/>
</dbReference>
<keyword evidence="2" id="KW-0479">Metal-binding</keyword>
<evidence type="ECO:0000313" key="7">
    <source>
        <dbReference type="Proteomes" id="UP000318590"/>
    </source>
</evidence>
<dbReference type="GO" id="GO:0046872">
    <property type="term" value="F:metal ion binding"/>
    <property type="evidence" value="ECO:0007669"/>
    <property type="project" value="UniProtKB-KW"/>
</dbReference>
<reference evidence="6 7" key="1">
    <citation type="submission" date="2019-06" db="EMBL/GenBank/DDBJ databases">
        <title>Paenimaribius caenipelagi gen. nov., sp. nov., isolated from a tidal flat.</title>
        <authorList>
            <person name="Yoon J.-H."/>
        </authorList>
    </citation>
    <scope>NUCLEOTIDE SEQUENCE [LARGE SCALE GENOMIC DNA]</scope>
    <source>
        <strain evidence="6 7">JBTF-M29</strain>
    </source>
</reference>
<dbReference type="PANTHER" id="PTHR42978">
    <property type="entry name" value="QUORUM-QUENCHING LACTONASE YTNP-RELATED-RELATED"/>
    <property type="match status" value="1"/>
</dbReference>
<dbReference type="PANTHER" id="PTHR42978:SF6">
    <property type="entry name" value="QUORUM-QUENCHING LACTONASE YTNP-RELATED"/>
    <property type="match status" value="1"/>
</dbReference>
<dbReference type="SUPFAM" id="SSF56281">
    <property type="entry name" value="Metallo-hydrolase/oxidoreductase"/>
    <property type="match status" value="1"/>
</dbReference>
<evidence type="ECO:0000256" key="1">
    <source>
        <dbReference type="ARBA" id="ARBA00007749"/>
    </source>
</evidence>
<dbReference type="InterPro" id="IPR006311">
    <property type="entry name" value="TAT_signal"/>
</dbReference>
<accession>A0A547Q757</accession>
<evidence type="ECO:0000256" key="4">
    <source>
        <dbReference type="ARBA" id="ARBA00022833"/>
    </source>
</evidence>
<keyword evidence="3 6" id="KW-0378">Hydrolase</keyword>
<dbReference type="Pfam" id="PF00753">
    <property type="entry name" value="Lactamase_B"/>
    <property type="match status" value="1"/>
</dbReference>
<comment type="similarity">
    <text evidence="1">Belongs to the metallo-beta-lactamase superfamily.</text>
</comment>
<dbReference type="InterPro" id="IPR001279">
    <property type="entry name" value="Metallo-B-lactamas"/>
</dbReference>
<dbReference type="Gene3D" id="3.60.15.10">
    <property type="entry name" value="Ribonuclease Z/Hydroxyacylglutathione hydrolase-like"/>
    <property type="match status" value="1"/>
</dbReference>
<dbReference type="GO" id="GO:0016787">
    <property type="term" value="F:hydrolase activity"/>
    <property type="evidence" value="ECO:0007669"/>
    <property type="project" value="UniProtKB-KW"/>
</dbReference>
<dbReference type="InterPro" id="IPR036866">
    <property type="entry name" value="RibonucZ/Hydroxyglut_hydro"/>
</dbReference>
<evidence type="ECO:0000256" key="3">
    <source>
        <dbReference type="ARBA" id="ARBA00022801"/>
    </source>
</evidence>
<dbReference type="AlphaFoldDB" id="A0A547Q757"/>
<dbReference type="OrthoDB" id="9773738at2"/>
<proteinExistence type="inferred from homology"/>
<name>A0A547Q757_9RHOB</name>
<gene>
    <name evidence="6" type="ORF">FEV53_05705</name>
</gene>
<dbReference type="Proteomes" id="UP000318590">
    <property type="component" value="Unassembled WGS sequence"/>
</dbReference>
<dbReference type="SMART" id="SM00849">
    <property type="entry name" value="Lactamase_B"/>
    <property type="match status" value="1"/>
</dbReference>
<evidence type="ECO:0000313" key="6">
    <source>
        <dbReference type="EMBL" id="TRD22216.1"/>
    </source>
</evidence>
<evidence type="ECO:0000256" key="2">
    <source>
        <dbReference type="ARBA" id="ARBA00022723"/>
    </source>
</evidence>
<dbReference type="RefSeq" id="WP_142833853.1">
    <property type="nucleotide sequence ID" value="NZ_VFSV01000007.1"/>
</dbReference>
<feature type="domain" description="Metallo-beta-lactamase" evidence="5">
    <location>
        <begin position="90"/>
        <end position="288"/>
    </location>
</feature>